<keyword evidence="3" id="KW-1185">Reference proteome</keyword>
<feature type="compositionally biased region" description="Low complexity" evidence="1">
    <location>
        <begin position="7"/>
        <end position="18"/>
    </location>
</feature>
<proteinExistence type="predicted"/>
<sequence length="117" mass="13304">MADGCLPVARPVAVSPSPTRRRPTPRRSHLCSTLLEDTPARRRPTLLRCLCHCSSRFERMGDKADWGDDFIRHLFDVCKEEIEAGNIPMGIFTTTGWKNVVFKFAEKSGDKRTKKNN</sequence>
<name>A0A0E0QRJ1_ORYRU</name>
<accession>A0A0E0QRJ1</accession>
<reference evidence="3" key="1">
    <citation type="submission" date="2013-06" db="EMBL/GenBank/DDBJ databases">
        <authorList>
            <person name="Zhao Q."/>
        </authorList>
    </citation>
    <scope>NUCLEOTIDE SEQUENCE</scope>
    <source>
        <strain evidence="3">cv. W1943</strain>
    </source>
</reference>
<dbReference type="STRING" id="4529.A0A0E0QRJ1"/>
<evidence type="ECO:0000256" key="1">
    <source>
        <dbReference type="SAM" id="MobiDB-lite"/>
    </source>
</evidence>
<protein>
    <recommendedName>
        <fullName evidence="4">Myb/SANT-like domain-containing protein</fullName>
    </recommendedName>
</protein>
<evidence type="ECO:0000313" key="3">
    <source>
        <dbReference type="Proteomes" id="UP000008022"/>
    </source>
</evidence>
<organism evidence="2 3">
    <name type="scientific">Oryza rufipogon</name>
    <name type="common">Brownbeard rice</name>
    <name type="synonym">Asian wild rice</name>
    <dbReference type="NCBI Taxonomy" id="4529"/>
    <lineage>
        <taxon>Eukaryota</taxon>
        <taxon>Viridiplantae</taxon>
        <taxon>Streptophyta</taxon>
        <taxon>Embryophyta</taxon>
        <taxon>Tracheophyta</taxon>
        <taxon>Spermatophyta</taxon>
        <taxon>Magnoliopsida</taxon>
        <taxon>Liliopsida</taxon>
        <taxon>Poales</taxon>
        <taxon>Poaceae</taxon>
        <taxon>BOP clade</taxon>
        <taxon>Oryzoideae</taxon>
        <taxon>Oryzeae</taxon>
        <taxon>Oryzinae</taxon>
        <taxon>Oryza</taxon>
    </lineage>
</organism>
<feature type="region of interest" description="Disordered" evidence="1">
    <location>
        <begin position="1"/>
        <end position="28"/>
    </location>
</feature>
<reference evidence="2" key="2">
    <citation type="submission" date="2015-06" db="UniProtKB">
        <authorList>
            <consortium name="EnsemblPlants"/>
        </authorList>
    </citation>
    <scope>IDENTIFICATION</scope>
</reference>
<dbReference type="EnsemblPlants" id="ORUFI09G11380.1">
    <property type="protein sequence ID" value="ORUFI09G11380.1"/>
    <property type="gene ID" value="ORUFI09G11380"/>
</dbReference>
<dbReference type="AlphaFoldDB" id="A0A0E0QRJ1"/>
<dbReference type="Proteomes" id="UP000008022">
    <property type="component" value="Unassembled WGS sequence"/>
</dbReference>
<feature type="compositionally biased region" description="Basic residues" evidence="1">
    <location>
        <begin position="19"/>
        <end position="28"/>
    </location>
</feature>
<dbReference type="HOGENOM" id="CLU_2088789_0_0_1"/>
<dbReference type="Gramene" id="ORUFI09G11380.1">
    <property type="protein sequence ID" value="ORUFI09G11380.1"/>
    <property type="gene ID" value="ORUFI09G11380"/>
</dbReference>
<evidence type="ECO:0000313" key="2">
    <source>
        <dbReference type="EnsemblPlants" id="ORUFI09G11380.1"/>
    </source>
</evidence>
<evidence type="ECO:0008006" key="4">
    <source>
        <dbReference type="Google" id="ProtNLM"/>
    </source>
</evidence>